<feature type="transmembrane region" description="Helical" evidence="8">
    <location>
        <begin position="42"/>
        <end position="60"/>
    </location>
</feature>
<feature type="transmembrane region" description="Helical" evidence="8">
    <location>
        <begin position="754"/>
        <end position="772"/>
    </location>
</feature>
<evidence type="ECO:0000313" key="10">
    <source>
        <dbReference type="Proteomes" id="UP000292052"/>
    </source>
</evidence>
<dbReference type="GO" id="GO:0007635">
    <property type="term" value="P:chemosensory behavior"/>
    <property type="evidence" value="ECO:0007669"/>
    <property type="project" value="TreeGrafter"/>
</dbReference>
<dbReference type="AlphaFoldDB" id="A0A482W386"/>
<dbReference type="GO" id="GO:0005886">
    <property type="term" value="C:plasma membrane"/>
    <property type="evidence" value="ECO:0007669"/>
    <property type="project" value="UniProtKB-SubCell"/>
</dbReference>
<dbReference type="Proteomes" id="UP000292052">
    <property type="component" value="Unassembled WGS sequence"/>
</dbReference>
<feature type="transmembrane region" description="Helical" evidence="8">
    <location>
        <begin position="167"/>
        <end position="186"/>
    </location>
</feature>
<feature type="transmembrane region" description="Helical" evidence="8">
    <location>
        <begin position="446"/>
        <end position="479"/>
    </location>
</feature>
<name>A0A482W386_ASBVE</name>
<dbReference type="GO" id="GO:0050909">
    <property type="term" value="P:sensory perception of taste"/>
    <property type="evidence" value="ECO:0007669"/>
    <property type="project" value="InterPro"/>
</dbReference>
<dbReference type="OrthoDB" id="6478931at2759"/>
<comment type="subcellular location">
    <subcellularLocation>
        <location evidence="1">Cell membrane</location>
        <topology evidence="1">Multi-pass membrane protein</topology>
    </subcellularLocation>
</comment>
<dbReference type="EMBL" id="QDEB01032591">
    <property type="protein sequence ID" value="RZC39611.1"/>
    <property type="molecule type" value="Genomic_DNA"/>
</dbReference>
<dbReference type="Pfam" id="PF08395">
    <property type="entry name" value="7tm_7"/>
    <property type="match status" value="2"/>
</dbReference>
<dbReference type="GO" id="GO:0043025">
    <property type="term" value="C:neuronal cell body"/>
    <property type="evidence" value="ECO:0007669"/>
    <property type="project" value="TreeGrafter"/>
</dbReference>
<dbReference type="GO" id="GO:0008049">
    <property type="term" value="P:male courtship behavior"/>
    <property type="evidence" value="ECO:0007669"/>
    <property type="project" value="TreeGrafter"/>
</dbReference>
<feature type="transmembrane region" description="Helical" evidence="8">
    <location>
        <begin position="542"/>
        <end position="562"/>
    </location>
</feature>
<dbReference type="GO" id="GO:0030425">
    <property type="term" value="C:dendrite"/>
    <property type="evidence" value="ECO:0007669"/>
    <property type="project" value="TreeGrafter"/>
</dbReference>
<dbReference type="PANTHER" id="PTHR21143:SF104">
    <property type="entry name" value="GUSTATORY RECEPTOR 8A-RELATED"/>
    <property type="match status" value="1"/>
</dbReference>
<keyword evidence="5 8" id="KW-0472">Membrane</keyword>
<feature type="transmembrane region" description="Helical" evidence="8">
    <location>
        <begin position="513"/>
        <end position="530"/>
    </location>
</feature>
<feature type="transmembrane region" description="Helical" evidence="8">
    <location>
        <begin position="80"/>
        <end position="99"/>
    </location>
</feature>
<dbReference type="PANTHER" id="PTHR21143">
    <property type="entry name" value="INVERTEBRATE GUSTATORY RECEPTOR"/>
    <property type="match status" value="1"/>
</dbReference>
<evidence type="ECO:0000256" key="6">
    <source>
        <dbReference type="ARBA" id="ARBA00023170"/>
    </source>
</evidence>
<dbReference type="GO" id="GO:0007165">
    <property type="term" value="P:signal transduction"/>
    <property type="evidence" value="ECO:0007669"/>
    <property type="project" value="UniProtKB-KW"/>
</dbReference>
<feature type="transmembrane region" description="Helical" evidence="8">
    <location>
        <begin position="667"/>
        <end position="689"/>
    </location>
</feature>
<evidence type="ECO:0000256" key="8">
    <source>
        <dbReference type="SAM" id="Phobius"/>
    </source>
</evidence>
<keyword evidence="7" id="KW-0807">Transducer</keyword>
<proteinExistence type="predicted"/>
<keyword evidence="3 8" id="KW-0812">Transmembrane</keyword>
<dbReference type="InterPro" id="IPR013604">
    <property type="entry name" value="7TM_chemorcpt"/>
</dbReference>
<evidence type="ECO:0000256" key="3">
    <source>
        <dbReference type="ARBA" id="ARBA00022692"/>
    </source>
</evidence>
<protein>
    <recommendedName>
        <fullName evidence="11">Gustatory receptor</fullName>
    </recommendedName>
</protein>
<evidence type="ECO:0000256" key="1">
    <source>
        <dbReference type="ARBA" id="ARBA00004651"/>
    </source>
</evidence>
<evidence type="ECO:0000256" key="7">
    <source>
        <dbReference type="ARBA" id="ARBA00023224"/>
    </source>
</evidence>
<dbReference type="GO" id="GO:0030424">
    <property type="term" value="C:axon"/>
    <property type="evidence" value="ECO:0007669"/>
    <property type="project" value="TreeGrafter"/>
</dbReference>
<dbReference type="STRING" id="1661398.A0A482W386"/>
<evidence type="ECO:0008006" key="11">
    <source>
        <dbReference type="Google" id="ProtNLM"/>
    </source>
</evidence>
<keyword evidence="2" id="KW-1003">Cell membrane</keyword>
<evidence type="ECO:0000256" key="5">
    <source>
        <dbReference type="ARBA" id="ARBA00023136"/>
    </source>
</evidence>
<organism evidence="9 10">
    <name type="scientific">Asbolus verrucosus</name>
    <name type="common">Desert ironclad beetle</name>
    <dbReference type="NCBI Taxonomy" id="1661398"/>
    <lineage>
        <taxon>Eukaryota</taxon>
        <taxon>Metazoa</taxon>
        <taxon>Ecdysozoa</taxon>
        <taxon>Arthropoda</taxon>
        <taxon>Hexapoda</taxon>
        <taxon>Insecta</taxon>
        <taxon>Pterygota</taxon>
        <taxon>Neoptera</taxon>
        <taxon>Endopterygota</taxon>
        <taxon>Coleoptera</taxon>
        <taxon>Polyphaga</taxon>
        <taxon>Cucujiformia</taxon>
        <taxon>Tenebrionidae</taxon>
        <taxon>Pimeliinae</taxon>
        <taxon>Asbolus</taxon>
    </lineage>
</organism>
<evidence type="ECO:0000256" key="4">
    <source>
        <dbReference type="ARBA" id="ARBA00022989"/>
    </source>
</evidence>
<reference evidence="9 10" key="1">
    <citation type="submission" date="2017-03" db="EMBL/GenBank/DDBJ databases">
        <title>Genome of the blue death feigning beetle - Asbolus verrucosus.</title>
        <authorList>
            <person name="Rider S.D."/>
        </authorList>
    </citation>
    <scope>NUCLEOTIDE SEQUENCE [LARGE SCALE GENOMIC DNA]</scope>
    <source>
        <strain evidence="9">Butters</strain>
        <tissue evidence="9">Head and leg muscle</tissue>
    </source>
</reference>
<gene>
    <name evidence="9" type="ORF">BDFB_000669</name>
</gene>
<comment type="caution">
    <text evidence="9">The sequence shown here is derived from an EMBL/GenBank/DDBJ whole genome shotgun (WGS) entry which is preliminary data.</text>
</comment>
<evidence type="ECO:0000256" key="2">
    <source>
        <dbReference type="ARBA" id="ARBA00022475"/>
    </source>
</evidence>
<feature type="transmembrane region" description="Helical" evidence="8">
    <location>
        <begin position="135"/>
        <end position="155"/>
    </location>
</feature>
<feature type="transmembrane region" description="Helical" evidence="8">
    <location>
        <begin position="417"/>
        <end position="440"/>
    </location>
</feature>
<sequence length="773" mass="88804">MKKQVADCRYIKPLYTLCNILAILPPHVFGNNPSRTSVCFKIYTVIHIFIAVGIYIHSSYGRENYVYNIMDVTVSLTDKLANFTLSSFNVVLRFILVFYNDRTIKTFLNDAYEISKQSEFVCFTTRSFQMQFLAFNLYMAFLLVFDTFVWIRSVGFKMFQFYLGRSLMYYTCNTMIFFMFQSALLIKHLFASLNNSLETITKNLVCNDVRRQYILTEFKMVKSSTITNYQCFDIKRIRKLHNKICSLVDSFNDAYGFVILSVILVIITYILNLTDLVLVYAVDKTKSIDGAQYGAELIILCGFWIITLLMFSVFLAHSCANAVLESEKLSIVCFVWLNEIPTIPTSHVATSRRPKFSAAGFFTVDFTLLGFIIGSVTSYIIISYKEFDDKKIVKLLHRISQTLGLSIPNLYNYDGLAVCYLIYSFMICVILLGLCIYTLYVKIAHFYFGLIITAAILETISISGGTATNIISILSAVVLRRRKIVQAVKNIKEIEKALNEKFDVICQLDEKGLFLQFICLEVLIVLYIIYDSTFKIVQHGFSHFSLAVIMYLNMFLISINVMQVQLVSTCMKQYFQMINERLSETMQYPVTMMKTNETANSKFRTVKMKFFLKIYDKLCDVIDLVSKSYGIQIVFVAFIIIIGLIESMNLLMKFALKMDSEELQLRVTFLIATLWKSVIYIIFGVMLAINCEQTSEEANNTSVICYKILLNFPSCPKSHSEEVTKNELMLLAEHLSQRKVKFSAAGFFTVDHSMLYMIFGSIAAYLVVVLQFK</sequence>
<feature type="transmembrane region" description="Helical" evidence="8">
    <location>
        <begin position="633"/>
        <end position="655"/>
    </location>
</feature>
<keyword evidence="4 8" id="KW-1133">Transmembrane helix</keyword>
<evidence type="ECO:0000313" key="9">
    <source>
        <dbReference type="EMBL" id="RZC39611.1"/>
    </source>
</evidence>
<feature type="transmembrane region" description="Helical" evidence="8">
    <location>
        <begin position="293"/>
        <end position="316"/>
    </location>
</feature>
<feature type="transmembrane region" description="Helical" evidence="8">
    <location>
        <begin position="358"/>
        <end position="382"/>
    </location>
</feature>
<keyword evidence="10" id="KW-1185">Reference proteome</keyword>
<feature type="transmembrane region" description="Helical" evidence="8">
    <location>
        <begin position="257"/>
        <end position="281"/>
    </location>
</feature>
<keyword evidence="6" id="KW-0675">Receptor</keyword>
<accession>A0A482W386</accession>